<protein>
    <recommendedName>
        <fullName evidence="3">Actin-like protein ARP6</fullName>
    </recommendedName>
    <alternativeName>
        <fullName evidence="7">Actin-like protein arp6</fullName>
    </alternativeName>
</protein>
<evidence type="ECO:0000256" key="4">
    <source>
        <dbReference type="ARBA" id="ARBA00022490"/>
    </source>
</evidence>
<dbReference type="Gene3D" id="3.30.420.40">
    <property type="match status" value="2"/>
</dbReference>
<evidence type="ECO:0000256" key="6">
    <source>
        <dbReference type="ARBA" id="ARBA00063309"/>
    </source>
</evidence>
<dbReference type="GO" id="GO:0005737">
    <property type="term" value="C:cytoplasm"/>
    <property type="evidence" value="ECO:0007669"/>
    <property type="project" value="UniProtKB-SubCell"/>
</dbReference>
<comment type="caution">
    <text evidence="8">The sequence shown here is derived from an EMBL/GenBank/DDBJ whole genome shotgun (WGS) entry which is preliminary data.</text>
</comment>
<dbReference type="Proteomes" id="UP001152592">
    <property type="component" value="Unassembled WGS sequence"/>
</dbReference>
<evidence type="ECO:0000313" key="8">
    <source>
        <dbReference type="EMBL" id="CAG8417604.1"/>
    </source>
</evidence>
<evidence type="ECO:0000256" key="7">
    <source>
        <dbReference type="ARBA" id="ARBA00073820"/>
    </source>
</evidence>
<keyword evidence="4" id="KW-0963">Cytoplasm</keyword>
<gene>
    <name evidence="8" type="ORF">PSALAMII_LOCUS9383</name>
</gene>
<dbReference type="InterPro" id="IPR004000">
    <property type="entry name" value="Actin"/>
</dbReference>
<evidence type="ECO:0000256" key="2">
    <source>
        <dbReference type="ARBA" id="ARBA00005665"/>
    </source>
</evidence>
<dbReference type="SUPFAM" id="SSF53067">
    <property type="entry name" value="Actin-like ATPase domain"/>
    <property type="match status" value="2"/>
</dbReference>
<dbReference type="PANTHER" id="PTHR11937">
    <property type="entry name" value="ACTIN"/>
    <property type="match status" value="1"/>
</dbReference>
<reference evidence="8" key="1">
    <citation type="submission" date="2021-07" db="EMBL/GenBank/DDBJ databases">
        <authorList>
            <person name="Branca A.L. A."/>
        </authorList>
    </citation>
    <scope>NUCLEOTIDE SEQUENCE</scope>
</reference>
<dbReference type="Gene3D" id="2.30.36.70">
    <property type="entry name" value="Actin, Chain A, domain 2"/>
    <property type="match status" value="1"/>
</dbReference>
<dbReference type="FunFam" id="3.90.640.10:FF:000014">
    <property type="entry name" value="Putative actin-related protein 6"/>
    <property type="match status" value="1"/>
</dbReference>
<comment type="function">
    <text evidence="5">Component of the SWR1 complex which mediates the ATP-dependent exchange of histone H2A for the H2A variant HZT1 leading to transcriptional regulation of selected genes by chromatin remodeling. Involved in chromosome stability.</text>
</comment>
<dbReference type="CDD" id="cd10210">
    <property type="entry name" value="ASKHA_NBD_Arp6"/>
    <property type="match status" value="1"/>
</dbReference>
<comment type="similarity">
    <text evidence="2">Belongs to the actin family. ARP6 subfamily.</text>
</comment>
<sequence>MGYSKSGAPKAARTVPEEASRKIPEKTFIIDNGAYTMKAGYASAECRSIPNAIVKTRDNDIVVGAELSTVANWNEAVFRRPMEKGYITSWETQREIWDRSFFDANAEVKIEDPRDTTLILTEAPNAIPILKRNTDEMVMEEWGFGGYLKAIGPTYNAWNEIQSLFGDPITQTQEIKPADCLLVVDSGFSHTTVTPVYRGHPVHRGIRRLDFGGKHITSLLKELVSERQINMMDETYIMNQIKESACYVSNDFSKDMERTLKGNRSYQAKAEDGIVLDYVLPDPNANRKGFTRQHDPVMHMKKKKGALSGLSAEVLSEDVLVMGSERFHAPELLFTPSDIGLKEPGIPEMIMQSLSVLPTSLQAVYLANVLVVGGNALLRGFMERLETDLREIAPDTCVVRLRRAEDPIQSAWLGASRLAQNREHLNHVAISRQEYQEYGAGWAGQRFMIQAYLGSK</sequence>
<comment type="subcellular location">
    <subcellularLocation>
        <location evidence="1">Cytoplasm</location>
    </subcellularLocation>
</comment>
<comment type="subunit">
    <text evidence="6">Component of the SWR1 chromatin remodeling complex.</text>
</comment>
<dbReference type="EMBL" id="CAJVPD010000275">
    <property type="protein sequence ID" value="CAG8417604.1"/>
    <property type="molecule type" value="Genomic_DNA"/>
</dbReference>
<accession>A0A9W4NX45</accession>
<evidence type="ECO:0000313" key="9">
    <source>
        <dbReference type="Proteomes" id="UP001152592"/>
    </source>
</evidence>
<evidence type="ECO:0000256" key="5">
    <source>
        <dbReference type="ARBA" id="ARBA00025222"/>
    </source>
</evidence>
<proteinExistence type="inferred from homology"/>
<dbReference type="AlphaFoldDB" id="A0A9W4NX45"/>
<dbReference type="GO" id="GO:0005634">
    <property type="term" value="C:nucleus"/>
    <property type="evidence" value="ECO:0007669"/>
    <property type="project" value="UniProtKB-ARBA"/>
</dbReference>
<dbReference type="SMART" id="SM00268">
    <property type="entry name" value="ACTIN"/>
    <property type="match status" value="1"/>
</dbReference>
<evidence type="ECO:0000256" key="3">
    <source>
        <dbReference type="ARBA" id="ARBA00018633"/>
    </source>
</evidence>
<dbReference type="Pfam" id="PF00022">
    <property type="entry name" value="Actin"/>
    <property type="match status" value="1"/>
</dbReference>
<dbReference type="InterPro" id="IPR043129">
    <property type="entry name" value="ATPase_NBD"/>
</dbReference>
<organism evidence="8 9">
    <name type="scientific">Penicillium salamii</name>
    <dbReference type="NCBI Taxonomy" id="1612424"/>
    <lineage>
        <taxon>Eukaryota</taxon>
        <taxon>Fungi</taxon>
        <taxon>Dikarya</taxon>
        <taxon>Ascomycota</taxon>
        <taxon>Pezizomycotina</taxon>
        <taxon>Eurotiomycetes</taxon>
        <taxon>Eurotiomycetidae</taxon>
        <taxon>Eurotiales</taxon>
        <taxon>Aspergillaceae</taxon>
        <taxon>Penicillium</taxon>
    </lineage>
</organism>
<dbReference type="OrthoDB" id="339764at2759"/>
<name>A0A9W4NX45_9EURO</name>
<evidence type="ECO:0000256" key="1">
    <source>
        <dbReference type="ARBA" id="ARBA00004496"/>
    </source>
</evidence>
<dbReference type="Gene3D" id="3.90.640.10">
    <property type="entry name" value="Actin, Chain A, domain 4"/>
    <property type="match status" value="1"/>
</dbReference>